<dbReference type="EMBL" id="RJJE01000004">
    <property type="protein sequence ID" value="RNI31758.1"/>
    <property type="molecule type" value="Genomic_DNA"/>
</dbReference>
<dbReference type="Proteomes" id="UP000271010">
    <property type="component" value="Unassembled WGS sequence"/>
</dbReference>
<dbReference type="GO" id="GO:0046872">
    <property type="term" value="F:metal ion binding"/>
    <property type="evidence" value="ECO:0007669"/>
    <property type="project" value="InterPro"/>
</dbReference>
<evidence type="ECO:0000256" key="4">
    <source>
        <dbReference type="ARBA" id="ARBA00022989"/>
    </source>
</evidence>
<dbReference type="GO" id="GO:0005385">
    <property type="term" value="F:zinc ion transmembrane transporter activity"/>
    <property type="evidence" value="ECO:0007669"/>
    <property type="project" value="TreeGrafter"/>
</dbReference>
<dbReference type="GO" id="GO:0005886">
    <property type="term" value="C:plasma membrane"/>
    <property type="evidence" value="ECO:0007669"/>
    <property type="project" value="TreeGrafter"/>
</dbReference>
<dbReference type="InterPro" id="IPR027469">
    <property type="entry name" value="Cation_efflux_TMD_sf"/>
</dbReference>
<feature type="transmembrane region" description="Helical" evidence="6">
    <location>
        <begin position="178"/>
        <end position="199"/>
    </location>
</feature>
<accession>A0A3M9N414</accession>
<evidence type="ECO:0000256" key="3">
    <source>
        <dbReference type="ARBA" id="ARBA00022906"/>
    </source>
</evidence>
<evidence type="ECO:0000256" key="6">
    <source>
        <dbReference type="SAM" id="Phobius"/>
    </source>
</evidence>
<keyword evidence="5 6" id="KW-0472">Membrane</keyword>
<proteinExistence type="predicted"/>
<dbReference type="Gene3D" id="1.20.1510.10">
    <property type="entry name" value="Cation efflux protein transmembrane domain"/>
    <property type="match status" value="1"/>
</dbReference>
<evidence type="ECO:0000256" key="2">
    <source>
        <dbReference type="ARBA" id="ARBA00022692"/>
    </source>
</evidence>
<keyword evidence="9" id="KW-1185">Reference proteome</keyword>
<keyword evidence="2 6" id="KW-0812">Transmembrane</keyword>
<dbReference type="AlphaFoldDB" id="A0A3M9N414"/>
<feature type="transmembrane region" description="Helical" evidence="6">
    <location>
        <begin position="88"/>
        <end position="109"/>
    </location>
</feature>
<evidence type="ECO:0000259" key="7">
    <source>
        <dbReference type="PROSITE" id="PS50846"/>
    </source>
</evidence>
<dbReference type="InterPro" id="IPR006121">
    <property type="entry name" value="HMA_dom"/>
</dbReference>
<evidence type="ECO:0000256" key="5">
    <source>
        <dbReference type="ARBA" id="ARBA00023136"/>
    </source>
</evidence>
<name>A0A3M9N414_9BACT</name>
<evidence type="ECO:0000313" key="9">
    <source>
        <dbReference type="Proteomes" id="UP000271010"/>
    </source>
</evidence>
<feature type="domain" description="HMA" evidence="7">
    <location>
        <begin position="3"/>
        <end position="66"/>
    </location>
</feature>
<gene>
    <name evidence="8" type="ORF">EFA69_06040</name>
</gene>
<dbReference type="Pfam" id="PF01545">
    <property type="entry name" value="Cation_efflux"/>
    <property type="match status" value="1"/>
</dbReference>
<organism evidence="8 9">
    <name type="scientific">Rufibacter immobilis</name>
    <dbReference type="NCBI Taxonomy" id="1348778"/>
    <lineage>
        <taxon>Bacteria</taxon>
        <taxon>Pseudomonadati</taxon>
        <taxon>Bacteroidota</taxon>
        <taxon>Cytophagia</taxon>
        <taxon>Cytophagales</taxon>
        <taxon>Hymenobacteraceae</taxon>
        <taxon>Rufibacter</taxon>
    </lineage>
</organism>
<evidence type="ECO:0000256" key="1">
    <source>
        <dbReference type="ARBA" id="ARBA00004141"/>
    </source>
</evidence>
<feature type="transmembrane region" description="Helical" evidence="6">
    <location>
        <begin position="115"/>
        <end position="137"/>
    </location>
</feature>
<keyword evidence="3" id="KW-0864">Zinc transport</keyword>
<dbReference type="OrthoDB" id="9799649at2"/>
<dbReference type="InterPro" id="IPR050681">
    <property type="entry name" value="CDF/SLC30A"/>
</dbReference>
<evidence type="ECO:0000313" key="8">
    <source>
        <dbReference type="EMBL" id="RNI31758.1"/>
    </source>
</evidence>
<dbReference type="SUPFAM" id="SSF161111">
    <property type="entry name" value="Cation efflux protein transmembrane domain-like"/>
    <property type="match status" value="1"/>
</dbReference>
<dbReference type="InterPro" id="IPR036163">
    <property type="entry name" value="HMA_dom_sf"/>
</dbReference>
<feature type="transmembrane region" description="Helical" evidence="6">
    <location>
        <begin position="220"/>
        <end position="237"/>
    </location>
</feature>
<dbReference type="InterPro" id="IPR058533">
    <property type="entry name" value="Cation_efflux_TM"/>
</dbReference>
<comment type="caution">
    <text evidence="8">The sequence shown here is derived from an EMBL/GenBank/DDBJ whole genome shotgun (WGS) entry which is preliminary data.</text>
</comment>
<sequence length="265" mass="29339">MVRKSVYQIKKMDCPSEEQMVRMKLDEFASIQQLDFDLSNRKLTVYHTEETNSITQAINQLNLDSREVETEELKEFTSEQNASHETKILWAVLLINLVLFVVEMVTGIISKSMGLVADSLDMLADTLVYGLSLYAIGRAAAKKKAVAKFSGFLQLGLAVLGFIEVIRRFIGGEALPDFKIMIGISLLALLGNTVSLYLLNKTKSQEAHIQASSIFTSNDIIINIGVIAAALLVYFTESSKPDLIIGAIVFVIVTRGAFRILKLSK</sequence>
<feature type="transmembrane region" description="Helical" evidence="6">
    <location>
        <begin position="149"/>
        <end position="166"/>
    </location>
</feature>
<keyword evidence="3" id="KW-0813">Transport</keyword>
<feature type="transmembrane region" description="Helical" evidence="6">
    <location>
        <begin position="243"/>
        <end position="261"/>
    </location>
</feature>
<dbReference type="SUPFAM" id="SSF55008">
    <property type="entry name" value="HMA, heavy metal-associated domain"/>
    <property type="match status" value="1"/>
</dbReference>
<dbReference type="PROSITE" id="PS50846">
    <property type="entry name" value="HMA_2"/>
    <property type="match status" value="1"/>
</dbReference>
<keyword evidence="4 6" id="KW-1133">Transmembrane helix</keyword>
<dbReference type="PANTHER" id="PTHR11562:SF17">
    <property type="entry name" value="RE54080P-RELATED"/>
    <property type="match status" value="1"/>
</dbReference>
<reference evidence="8 9" key="1">
    <citation type="submission" date="2018-11" db="EMBL/GenBank/DDBJ databases">
        <title>Rufibacter latericius sp. nov., isolated from water in Baiyang Lake.</title>
        <authorList>
            <person name="Yang Y."/>
        </authorList>
    </citation>
    <scope>NUCLEOTIDE SEQUENCE [LARGE SCALE GENOMIC DNA]</scope>
    <source>
        <strain evidence="8 9">MCC P1</strain>
    </source>
</reference>
<comment type="subcellular location">
    <subcellularLocation>
        <location evidence="1">Membrane</location>
        <topology evidence="1">Multi-pass membrane protein</topology>
    </subcellularLocation>
</comment>
<protein>
    <submittedName>
        <fullName evidence="8">Cation transporter</fullName>
    </submittedName>
</protein>
<keyword evidence="3" id="KW-0406">Ion transport</keyword>
<dbReference type="PANTHER" id="PTHR11562">
    <property type="entry name" value="CATION EFFLUX PROTEIN/ ZINC TRANSPORTER"/>
    <property type="match status" value="1"/>
</dbReference>
<keyword evidence="3" id="KW-0862">Zinc</keyword>